<dbReference type="EMBL" id="VFIA01000034">
    <property type="protein sequence ID" value="MBC3793942.1"/>
    <property type="molecule type" value="Genomic_DNA"/>
</dbReference>
<feature type="chain" id="PRO_5047484354" evidence="1">
    <location>
        <begin position="18"/>
        <end position="492"/>
    </location>
</feature>
<evidence type="ECO:0000313" key="3">
    <source>
        <dbReference type="EMBL" id="MBC3793942.1"/>
    </source>
</evidence>
<dbReference type="Gene3D" id="3.60.15.10">
    <property type="entry name" value="Ribonuclease Z/Hydroxyacylglutathione hydrolase-like"/>
    <property type="match status" value="1"/>
</dbReference>
<protein>
    <submittedName>
        <fullName evidence="3">Glyoxylase-like metal-dependent hydrolase (Beta-lactamase superfamily II)</fullName>
    </submittedName>
</protein>
<dbReference type="SMART" id="SM00849">
    <property type="entry name" value="Lactamase_B"/>
    <property type="match status" value="1"/>
</dbReference>
<evidence type="ECO:0000259" key="2">
    <source>
        <dbReference type="SMART" id="SM00849"/>
    </source>
</evidence>
<evidence type="ECO:0000313" key="4">
    <source>
        <dbReference type="Proteomes" id="UP000700732"/>
    </source>
</evidence>
<organism evidence="3 4">
    <name type="scientific">Spirosoma utsteinense</name>
    <dbReference type="NCBI Taxonomy" id="2585773"/>
    <lineage>
        <taxon>Bacteria</taxon>
        <taxon>Pseudomonadati</taxon>
        <taxon>Bacteroidota</taxon>
        <taxon>Cytophagia</taxon>
        <taxon>Cytophagales</taxon>
        <taxon>Cytophagaceae</taxon>
        <taxon>Spirosoma</taxon>
    </lineage>
</organism>
<name>A0ABR6WBK0_9BACT</name>
<dbReference type="PANTHER" id="PTHR42951">
    <property type="entry name" value="METALLO-BETA-LACTAMASE DOMAIN-CONTAINING"/>
    <property type="match status" value="1"/>
</dbReference>
<dbReference type="RefSeq" id="WP_186739867.1">
    <property type="nucleotide sequence ID" value="NZ_VFIA01000034.1"/>
</dbReference>
<feature type="domain" description="Metallo-beta-lactamase" evidence="2">
    <location>
        <begin position="287"/>
        <end position="469"/>
    </location>
</feature>
<dbReference type="Proteomes" id="UP000700732">
    <property type="component" value="Unassembled WGS sequence"/>
</dbReference>
<comment type="caution">
    <text evidence="3">The sequence shown here is derived from an EMBL/GenBank/DDBJ whole genome shotgun (WGS) entry which is preliminary data.</text>
</comment>
<accession>A0ABR6WBK0</accession>
<dbReference type="InterPro" id="IPR036866">
    <property type="entry name" value="RibonucZ/Hydroxyglut_hydro"/>
</dbReference>
<sequence length="492" mass="55830">MKQLIFVFLCLPTVLLAQVSSQPEYINFLKAKLIFDRAIQFSGLQSDSLTIGISASGMMHESGHFSTPDERVDIPEAYTLRLFNGINNFYIDGLIKYQGRELNRQVYVKEDSIFYRDHFDRGVNRDNLSHRVELYNEILTLHPALILTSARQALRSLRYLGKTGNADLLSFSTNQVTFTLRVLPDGQLAEASYLATHTYYGDNVHRYEYLDYKPVGGYQMPNRFREYEFGSLRKEQSFTYDLKPMAVLPTNQVCPGCALVAKNTSAGQVSIKSLGDSLYAAELNTYNNRVLFLVGVKDVTVFEAPIGYKASQHVIDAIKQKTGGKPITKIVVTHHHPDHAGGLRAFVEQGASIVTTKENVAFFNRFVNYPHELEGRKESKRLKPTYLVIDSVRTFNQADSESFSVYFIGDTQHTKEHLVTYFPKQKVLFHGDLCFFRLTGESAASVREQAVGKLINRYKLDVEKIYGSWPLKGFKEFGTKADLNRKLELATK</sequence>
<reference evidence="3 4" key="1">
    <citation type="submission" date="2019-06" db="EMBL/GenBank/DDBJ databases">
        <title>Spirosoma utsteinense sp. nov. isolated from Antarctic ice-free soils.</title>
        <authorList>
            <person name="Tahon G."/>
        </authorList>
    </citation>
    <scope>NUCLEOTIDE SEQUENCE [LARGE SCALE GENOMIC DNA]</scope>
    <source>
        <strain evidence="3 4">LMG 31447</strain>
    </source>
</reference>
<keyword evidence="4" id="KW-1185">Reference proteome</keyword>
<keyword evidence="1" id="KW-0732">Signal</keyword>
<dbReference type="PANTHER" id="PTHR42951:SF20">
    <property type="entry name" value="BETA LACTAMASE"/>
    <property type="match status" value="1"/>
</dbReference>
<evidence type="ECO:0000256" key="1">
    <source>
        <dbReference type="SAM" id="SignalP"/>
    </source>
</evidence>
<dbReference type="SUPFAM" id="SSF56281">
    <property type="entry name" value="Metallo-hydrolase/oxidoreductase"/>
    <property type="match status" value="1"/>
</dbReference>
<dbReference type="InterPro" id="IPR050855">
    <property type="entry name" value="NDM-1-like"/>
</dbReference>
<dbReference type="InterPro" id="IPR001279">
    <property type="entry name" value="Metallo-B-lactamas"/>
</dbReference>
<feature type="signal peptide" evidence="1">
    <location>
        <begin position="1"/>
        <end position="17"/>
    </location>
</feature>
<dbReference type="Pfam" id="PF00753">
    <property type="entry name" value="Lactamase_B"/>
    <property type="match status" value="1"/>
</dbReference>
<gene>
    <name evidence="3" type="ORF">FH603_4469</name>
</gene>
<proteinExistence type="predicted"/>